<reference evidence="3 5" key="2">
    <citation type="submission" date="2016-08" db="EMBL/GenBank/DDBJ databases">
        <authorList>
            <person name="Varghese N."/>
            <person name="Submissions Spin"/>
        </authorList>
    </citation>
    <scope>NUCLEOTIDE SEQUENCE [LARGE SCALE GENOMIC DNA]</scope>
    <source>
        <strain evidence="3 5">HL-109</strain>
    </source>
</reference>
<proteinExistence type="predicted"/>
<gene>
    <name evidence="3" type="ORF">GA0071312_2799</name>
    <name evidence="2" type="ORF">HLUCCO17_08950</name>
</gene>
<evidence type="ECO:0000313" key="3">
    <source>
        <dbReference type="EMBL" id="SCC81832.1"/>
    </source>
</evidence>
<dbReference type="EMBL" id="LJSX01000011">
    <property type="protein sequence ID" value="KPQ11029.1"/>
    <property type="molecule type" value="Genomic_DNA"/>
</dbReference>
<dbReference type="Proteomes" id="UP000050497">
    <property type="component" value="Unassembled WGS sequence"/>
</dbReference>
<keyword evidence="5" id="KW-1185">Reference proteome</keyword>
<comment type="caution">
    <text evidence="2">The sequence shown here is derived from an EMBL/GenBank/DDBJ whole genome shotgun (WGS) entry which is preliminary data.</text>
</comment>
<dbReference type="Gene3D" id="3.40.50.11550">
    <property type="match status" value="1"/>
</dbReference>
<feature type="region of interest" description="Disordered" evidence="1">
    <location>
        <begin position="263"/>
        <end position="284"/>
    </location>
</feature>
<protein>
    <submittedName>
        <fullName evidence="2">Uncharacterized protein</fullName>
    </submittedName>
</protein>
<dbReference type="Proteomes" id="UP000182800">
    <property type="component" value="Unassembled WGS sequence"/>
</dbReference>
<dbReference type="InterPro" id="IPR054303">
    <property type="entry name" value="HopBA1"/>
</dbReference>
<dbReference type="SUPFAM" id="SSF159501">
    <property type="entry name" value="EreA/ChaN-like"/>
    <property type="match status" value="1"/>
</dbReference>
<accession>A0A0P7X7G7</accession>
<dbReference type="EMBL" id="FMBM01000002">
    <property type="protein sequence ID" value="SCC81832.1"/>
    <property type="molecule type" value="Genomic_DNA"/>
</dbReference>
<sequence>MFMSSMNEKLAFPLTVSSGYRENENEAVFTKQFGNSTLSQAGHIDRADSSASSPLIAQTHTRPVAGPDLATDERGIIEGGPMAAIRYGLEQAQGFMIGDLHGDTYITEFLQTNMPQFRNEGVGVFFIEMINSADQDILNRFMETGDRSELIDYLHPGWDKGPGWIDSVIDVIDAARQQGIEVVGIDIPFSGDDRLETSNPHWTQVIQGHMSELAEDEKYLVFGGQAHAGDYPGNTGVDARLGIMSGSFQSNYHASLPDRKVPAGEAQVNPRANSSSFVFGRPTE</sequence>
<evidence type="ECO:0000313" key="2">
    <source>
        <dbReference type="EMBL" id="KPQ11029.1"/>
    </source>
</evidence>
<reference evidence="2 4" key="1">
    <citation type="submission" date="2015-09" db="EMBL/GenBank/DDBJ databases">
        <title>Identification and resolution of microdiversity through metagenomic sequencing of parallel consortia.</title>
        <authorList>
            <person name="Nelson W.C."/>
            <person name="Romine M.F."/>
            <person name="Lindemann S.R."/>
        </authorList>
    </citation>
    <scope>NUCLEOTIDE SEQUENCE [LARGE SCALE GENOMIC DNA]</scope>
    <source>
        <strain evidence="2">HL-109</strain>
    </source>
</reference>
<evidence type="ECO:0000256" key="1">
    <source>
        <dbReference type="SAM" id="MobiDB-lite"/>
    </source>
</evidence>
<evidence type="ECO:0000313" key="4">
    <source>
        <dbReference type="Proteomes" id="UP000050497"/>
    </source>
</evidence>
<dbReference type="AlphaFoldDB" id="A0A0P7X7G7"/>
<dbReference type="Pfam" id="PF22079">
    <property type="entry name" value="HopBA1"/>
    <property type="match status" value="1"/>
</dbReference>
<name>A0A0P7X7G7_9HYPH</name>
<evidence type="ECO:0000313" key="5">
    <source>
        <dbReference type="Proteomes" id="UP000182800"/>
    </source>
</evidence>
<organism evidence="2 4">
    <name type="scientific">Saliniramus fredricksonii</name>
    <dbReference type="NCBI Taxonomy" id="1653334"/>
    <lineage>
        <taxon>Bacteria</taxon>
        <taxon>Pseudomonadati</taxon>
        <taxon>Pseudomonadota</taxon>
        <taxon>Alphaproteobacteria</taxon>
        <taxon>Hyphomicrobiales</taxon>
        <taxon>Salinarimonadaceae</taxon>
        <taxon>Saliniramus</taxon>
    </lineage>
</organism>